<dbReference type="InterPro" id="IPR006631">
    <property type="entry name" value="DM4_12"/>
</dbReference>
<evidence type="ECO:0000313" key="1">
    <source>
        <dbReference type="Proteomes" id="UP000694925"/>
    </source>
</evidence>
<dbReference type="Pfam" id="PF07841">
    <property type="entry name" value="DM4_12"/>
    <property type="match status" value="1"/>
</dbReference>
<keyword evidence="1" id="KW-1185">Reference proteome</keyword>
<name>A0AAJ7IRZ4_9HYME</name>
<accession>A0AAJ7IRZ4</accession>
<protein>
    <submittedName>
        <fullName evidence="2">Uncharacterized protein LOC108621996</fullName>
    </submittedName>
</protein>
<dbReference type="Proteomes" id="UP000694925">
    <property type="component" value="Unplaced"/>
</dbReference>
<dbReference type="GeneID" id="108621996"/>
<sequence length="69" mass="7625">HGFDGRSCLLMNICQAMEYVSQRDGVIAKILQLLIGSYTDDSSFPSLGCDVHVKNCPLQLVNVDHFITP</sequence>
<dbReference type="KEGG" id="ccal:108621996"/>
<gene>
    <name evidence="2" type="primary">LOC108621996</name>
</gene>
<dbReference type="AlphaFoldDB" id="A0AAJ7IRZ4"/>
<evidence type="ECO:0000313" key="2">
    <source>
        <dbReference type="RefSeq" id="XP_017875111.2"/>
    </source>
</evidence>
<dbReference type="RefSeq" id="XP_017875111.2">
    <property type="nucleotide sequence ID" value="XM_018019622.2"/>
</dbReference>
<feature type="non-terminal residue" evidence="2">
    <location>
        <position position="1"/>
    </location>
</feature>
<organism evidence="1 2">
    <name type="scientific">Ceratina calcarata</name>
    <dbReference type="NCBI Taxonomy" id="156304"/>
    <lineage>
        <taxon>Eukaryota</taxon>
        <taxon>Metazoa</taxon>
        <taxon>Ecdysozoa</taxon>
        <taxon>Arthropoda</taxon>
        <taxon>Hexapoda</taxon>
        <taxon>Insecta</taxon>
        <taxon>Pterygota</taxon>
        <taxon>Neoptera</taxon>
        <taxon>Endopterygota</taxon>
        <taxon>Hymenoptera</taxon>
        <taxon>Apocrita</taxon>
        <taxon>Aculeata</taxon>
        <taxon>Apoidea</taxon>
        <taxon>Anthophila</taxon>
        <taxon>Apidae</taxon>
        <taxon>Ceratina</taxon>
        <taxon>Zadontomerus</taxon>
    </lineage>
</organism>
<proteinExistence type="predicted"/>
<reference evidence="2" key="1">
    <citation type="submission" date="2025-08" db="UniProtKB">
        <authorList>
            <consortium name="RefSeq"/>
        </authorList>
    </citation>
    <scope>IDENTIFICATION</scope>
    <source>
        <tissue evidence="2">Whole body</tissue>
    </source>
</reference>